<organism evidence="1 2">
    <name type="scientific">Nocardia goodfellowii</name>
    <dbReference type="NCBI Taxonomy" id="882446"/>
    <lineage>
        <taxon>Bacteria</taxon>
        <taxon>Bacillati</taxon>
        <taxon>Actinomycetota</taxon>
        <taxon>Actinomycetes</taxon>
        <taxon>Mycobacteriales</taxon>
        <taxon>Nocardiaceae</taxon>
        <taxon>Nocardia</taxon>
    </lineage>
</organism>
<sequence>MPENSDDLFDRLRTRGWTIAAYPLPADRGDETVMRAVIRHGFPSTWPTWPTC</sequence>
<reference evidence="1 2" key="1">
    <citation type="submission" date="2021-03" db="EMBL/GenBank/DDBJ databases">
        <title>Sequencing the genomes of 1000 actinobacteria strains.</title>
        <authorList>
            <person name="Klenk H.-P."/>
        </authorList>
    </citation>
    <scope>NUCLEOTIDE SEQUENCE [LARGE SCALE GENOMIC DNA]</scope>
    <source>
        <strain evidence="1 2">DSM 45516</strain>
    </source>
</reference>
<dbReference type="EMBL" id="JAGGMR010000001">
    <property type="protein sequence ID" value="MBP2187657.1"/>
    <property type="molecule type" value="Genomic_DNA"/>
</dbReference>
<proteinExistence type="predicted"/>
<accession>A0ABS4Q7J0</accession>
<protein>
    <submittedName>
        <fullName evidence="1">Glutamate/tyrosine decarboxylase-like PLP-dependent enzyme</fullName>
    </submittedName>
</protein>
<keyword evidence="2" id="KW-1185">Reference proteome</keyword>
<dbReference type="Proteomes" id="UP001519325">
    <property type="component" value="Unassembled WGS sequence"/>
</dbReference>
<evidence type="ECO:0000313" key="2">
    <source>
        <dbReference type="Proteomes" id="UP001519325"/>
    </source>
</evidence>
<dbReference type="RefSeq" id="WP_209884390.1">
    <property type="nucleotide sequence ID" value="NZ_JAGGMR010000001.1"/>
</dbReference>
<name>A0ABS4Q7J0_9NOCA</name>
<gene>
    <name evidence="1" type="ORF">BJ987_000558</name>
</gene>
<comment type="caution">
    <text evidence="1">The sequence shown here is derived from an EMBL/GenBank/DDBJ whole genome shotgun (WGS) entry which is preliminary data.</text>
</comment>
<evidence type="ECO:0000313" key="1">
    <source>
        <dbReference type="EMBL" id="MBP2187657.1"/>
    </source>
</evidence>
<dbReference type="Gene3D" id="3.90.1150.160">
    <property type="match status" value="1"/>
</dbReference>